<gene>
    <name evidence="2" type="ORF">H8711_05950</name>
</gene>
<accession>A0A926DYK5</accession>
<name>A0A926DYK5_9FIRM</name>
<dbReference type="InterPro" id="IPR036614">
    <property type="entry name" value="RusA-like_sf"/>
</dbReference>
<proteinExistence type="predicted"/>
<protein>
    <submittedName>
        <fullName evidence="2">RusA family crossover junction endodeoxyribonuclease</fullName>
    </submittedName>
</protein>
<dbReference type="Pfam" id="PF05866">
    <property type="entry name" value="RusA"/>
    <property type="match status" value="1"/>
</dbReference>
<dbReference type="Proteomes" id="UP000653127">
    <property type="component" value="Unassembled WGS sequence"/>
</dbReference>
<organism evidence="2 3">
    <name type="scientific">Ligaoa zhengdingensis</name>
    <dbReference type="NCBI Taxonomy" id="2763658"/>
    <lineage>
        <taxon>Bacteria</taxon>
        <taxon>Bacillati</taxon>
        <taxon>Bacillota</taxon>
        <taxon>Clostridia</taxon>
        <taxon>Eubacteriales</taxon>
        <taxon>Oscillospiraceae</taxon>
        <taxon>Ligaoa</taxon>
    </lineage>
</organism>
<dbReference type="GO" id="GO:0006310">
    <property type="term" value="P:DNA recombination"/>
    <property type="evidence" value="ECO:0007669"/>
    <property type="project" value="InterPro"/>
</dbReference>
<evidence type="ECO:0000313" key="3">
    <source>
        <dbReference type="Proteomes" id="UP000653127"/>
    </source>
</evidence>
<dbReference type="GO" id="GO:0000287">
    <property type="term" value="F:magnesium ion binding"/>
    <property type="evidence" value="ECO:0007669"/>
    <property type="project" value="InterPro"/>
</dbReference>
<feature type="compositionally biased region" description="Basic and acidic residues" evidence="1">
    <location>
        <begin position="109"/>
        <end position="122"/>
    </location>
</feature>
<evidence type="ECO:0000313" key="2">
    <source>
        <dbReference type="EMBL" id="MBC8546476.1"/>
    </source>
</evidence>
<evidence type="ECO:0000256" key="1">
    <source>
        <dbReference type="SAM" id="MobiDB-lite"/>
    </source>
</evidence>
<dbReference type="RefSeq" id="WP_343274591.1">
    <property type="nucleotide sequence ID" value="NZ_JBCLMT010000023.1"/>
</dbReference>
<sequence>MIEFTIPLRPVTKKNHQQIRVNGKTGKRYIAQSEAYREYEQQCELLIPAEYKQRIDRPVNVKAVYYMPQARRVDLTNLNSALHDVLVKAEVLKDDSSLSPRIVVGTDGSRVEVDRDNPRTEVEITEAGE</sequence>
<reference evidence="2" key="1">
    <citation type="submission" date="2020-08" db="EMBL/GenBank/DDBJ databases">
        <title>Genome public.</title>
        <authorList>
            <person name="Liu C."/>
            <person name="Sun Q."/>
        </authorList>
    </citation>
    <scope>NUCLEOTIDE SEQUENCE</scope>
    <source>
        <strain evidence="2">NSJ-31</strain>
    </source>
</reference>
<dbReference type="EMBL" id="JACRST010000006">
    <property type="protein sequence ID" value="MBC8546476.1"/>
    <property type="molecule type" value="Genomic_DNA"/>
</dbReference>
<feature type="region of interest" description="Disordered" evidence="1">
    <location>
        <begin position="109"/>
        <end position="129"/>
    </location>
</feature>
<dbReference type="Gene3D" id="3.30.1330.70">
    <property type="entry name" value="Holliday junction resolvase RusA"/>
    <property type="match status" value="1"/>
</dbReference>
<dbReference type="AlphaFoldDB" id="A0A926DYK5"/>
<keyword evidence="3" id="KW-1185">Reference proteome</keyword>
<dbReference type="InterPro" id="IPR008822">
    <property type="entry name" value="Endonuclease_RusA-like"/>
</dbReference>
<dbReference type="GO" id="GO:0006281">
    <property type="term" value="P:DNA repair"/>
    <property type="evidence" value="ECO:0007669"/>
    <property type="project" value="InterPro"/>
</dbReference>
<comment type="caution">
    <text evidence="2">The sequence shown here is derived from an EMBL/GenBank/DDBJ whole genome shotgun (WGS) entry which is preliminary data.</text>
</comment>
<dbReference type="SUPFAM" id="SSF103084">
    <property type="entry name" value="Holliday junction resolvase RusA"/>
    <property type="match status" value="1"/>
</dbReference>